<evidence type="ECO:0000256" key="1">
    <source>
        <dbReference type="ARBA" id="ARBA00023015"/>
    </source>
</evidence>
<protein>
    <submittedName>
        <fullName evidence="6">TetR family transcriptional regulator</fullName>
    </submittedName>
</protein>
<dbReference type="Gene3D" id="1.10.357.10">
    <property type="entry name" value="Tetracycline Repressor, domain 2"/>
    <property type="match status" value="1"/>
</dbReference>
<feature type="DNA-binding region" description="H-T-H motif" evidence="4">
    <location>
        <begin position="39"/>
        <end position="58"/>
    </location>
</feature>
<feature type="domain" description="HTH tetR-type" evidence="5">
    <location>
        <begin position="16"/>
        <end position="76"/>
    </location>
</feature>
<evidence type="ECO:0000256" key="3">
    <source>
        <dbReference type="ARBA" id="ARBA00023163"/>
    </source>
</evidence>
<dbReference type="RefSeq" id="WP_206963464.1">
    <property type="nucleotide sequence ID" value="NZ_BAAAJJ010000004.1"/>
</dbReference>
<dbReference type="InterPro" id="IPR050109">
    <property type="entry name" value="HTH-type_TetR-like_transc_reg"/>
</dbReference>
<keyword evidence="7" id="KW-1185">Reference proteome</keyword>
<evidence type="ECO:0000313" key="7">
    <source>
        <dbReference type="Proteomes" id="UP000664167"/>
    </source>
</evidence>
<dbReference type="GO" id="GO:0000976">
    <property type="term" value="F:transcription cis-regulatory region binding"/>
    <property type="evidence" value="ECO:0007669"/>
    <property type="project" value="TreeGrafter"/>
</dbReference>
<dbReference type="AlphaFoldDB" id="A0A939F7L6"/>
<name>A0A939F7L6_9ACTN</name>
<dbReference type="Proteomes" id="UP000664167">
    <property type="component" value="Unassembled WGS sequence"/>
</dbReference>
<dbReference type="PRINTS" id="PR00455">
    <property type="entry name" value="HTHTETR"/>
</dbReference>
<dbReference type="InterPro" id="IPR023772">
    <property type="entry name" value="DNA-bd_HTH_TetR-type_CS"/>
</dbReference>
<dbReference type="PANTHER" id="PTHR30055">
    <property type="entry name" value="HTH-TYPE TRANSCRIPTIONAL REGULATOR RUTR"/>
    <property type="match status" value="1"/>
</dbReference>
<keyword evidence="1" id="KW-0805">Transcription regulation</keyword>
<gene>
    <name evidence="6" type="ORF">J0695_19950</name>
</gene>
<dbReference type="PROSITE" id="PS01081">
    <property type="entry name" value="HTH_TETR_1"/>
    <property type="match status" value="1"/>
</dbReference>
<evidence type="ECO:0000256" key="2">
    <source>
        <dbReference type="ARBA" id="ARBA00023125"/>
    </source>
</evidence>
<dbReference type="PROSITE" id="PS50977">
    <property type="entry name" value="HTH_TETR_2"/>
    <property type="match status" value="1"/>
</dbReference>
<dbReference type="Gene3D" id="1.10.10.60">
    <property type="entry name" value="Homeodomain-like"/>
    <property type="match status" value="1"/>
</dbReference>
<dbReference type="PANTHER" id="PTHR30055:SF238">
    <property type="entry name" value="MYCOFACTOCIN BIOSYNTHESIS TRANSCRIPTIONAL REGULATOR MFTR-RELATED"/>
    <property type="match status" value="1"/>
</dbReference>
<comment type="caution">
    <text evidence="6">The sequence shown here is derived from an EMBL/GenBank/DDBJ whole genome shotgun (WGS) entry which is preliminary data.</text>
</comment>
<sequence length="223" mass="24179">MGIEKTGPDGRRQRTLRSREAMVAAATDLLFERGLDGVTVEEIAERAGVTRRTFSRHFPGKEEAILGEIGDSGHTINDALRGRPADEAPLMAYWQAVCAWLADEFGGHRTTDLSRRIELFRRIDREPALFAAFQHLRIDAEEESVRIIAGRLGVDPAVDPRPAVTVGTGAGTLTAVLRAWARGGDPDALPALAGKYFGALTGLLPGGSTGQQHTQQKQHTQHP</sequence>
<keyword evidence="3" id="KW-0804">Transcription</keyword>
<organism evidence="6 7">
    <name type="scientific">Streptomyces beijiangensis</name>
    <dbReference type="NCBI Taxonomy" id="163361"/>
    <lineage>
        <taxon>Bacteria</taxon>
        <taxon>Bacillati</taxon>
        <taxon>Actinomycetota</taxon>
        <taxon>Actinomycetes</taxon>
        <taxon>Kitasatosporales</taxon>
        <taxon>Streptomycetaceae</taxon>
        <taxon>Streptomyces</taxon>
    </lineage>
</organism>
<dbReference type="InterPro" id="IPR009057">
    <property type="entry name" value="Homeodomain-like_sf"/>
</dbReference>
<dbReference type="SUPFAM" id="SSF46689">
    <property type="entry name" value="Homeodomain-like"/>
    <property type="match status" value="1"/>
</dbReference>
<evidence type="ECO:0000256" key="4">
    <source>
        <dbReference type="PROSITE-ProRule" id="PRU00335"/>
    </source>
</evidence>
<evidence type="ECO:0000313" key="6">
    <source>
        <dbReference type="EMBL" id="MBO0514056.1"/>
    </source>
</evidence>
<dbReference type="Pfam" id="PF00440">
    <property type="entry name" value="TetR_N"/>
    <property type="match status" value="1"/>
</dbReference>
<reference evidence="6" key="1">
    <citation type="submission" date="2021-03" db="EMBL/GenBank/DDBJ databases">
        <title>Streptomyces poriferae sp. nov., a novel marine sponge-derived Actinobacteria species with anti-MRSA activity.</title>
        <authorList>
            <person name="Sandoval-Powers M."/>
            <person name="Kralova S."/>
            <person name="Nguyen G.-S."/>
            <person name="Fawwal D."/>
            <person name="Degnes K."/>
            <person name="Klinkenberg G."/>
            <person name="Sletta H."/>
            <person name="Wentzel A."/>
            <person name="Liles M.R."/>
        </authorList>
    </citation>
    <scope>NUCLEOTIDE SEQUENCE</scope>
    <source>
        <strain evidence="6">DSM 41794</strain>
    </source>
</reference>
<accession>A0A939F7L6</accession>
<proteinExistence type="predicted"/>
<dbReference type="GO" id="GO:0003700">
    <property type="term" value="F:DNA-binding transcription factor activity"/>
    <property type="evidence" value="ECO:0007669"/>
    <property type="project" value="TreeGrafter"/>
</dbReference>
<evidence type="ECO:0000259" key="5">
    <source>
        <dbReference type="PROSITE" id="PS50977"/>
    </source>
</evidence>
<keyword evidence="2 4" id="KW-0238">DNA-binding</keyword>
<dbReference type="InterPro" id="IPR001647">
    <property type="entry name" value="HTH_TetR"/>
</dbReference>
<dbReference type="EMBL" id="JAFLRJ010000179">
    <property type="protein sequence ID" value="MBO0514056.1"/>
    <property type="molecule type" value="Genomic_DNA"/>
</dbReference>